<accession>A0A6J5H5L2</accession>
<feature type="region of interest" description="Disordered" evidence="1">
    <location>
        <begin position="29"/>
        <end position="48"/>
    </location>
</feature>
<reference evidence="2 3" key="1">
    <citation type="submission" date="2020-04" db="EMBL/GenBank/DDBJ databases">
        <authorList>
            <person name="De Canck E."/>
        </authorList>
    </citation>
    <scope>NUCLEOTIDE SEQUENCE [LARGE SCALE GENOMIC DNA]</scope>
    <source>
        <strain evidence="2 3">LMG 27177</strain>
    </source>
</reference>
<sequence>MLTVYDDEEALVLDSVDDEPVVPVRDTGVVDAEPEFDMTDEPDPCTAP</sequence>
<protein>
    <submittedName>
        <fullName evidence="2">Uncharacterized protein</fullName>
    </submittedName>
</protein>
<evidence type="ECO:0000256" key="1">
    <source>
        <dbReference type="SAM" id="MobiDB-lite"/>
    </source>
</evidence>
<proteinExistence type="predicted"/>
<gene>
    <name evidence="2" type="ORF">LMG27177_07495</name>
</gene>
<dbReference type="Proteomes" id="UP000494252">
    <property type="component" value="Unassembled WGS sequence"/>
</dbReference>
<evidence type="ECO:0000313" key="2">
    <source>
        <dbReference type="EMBL" id="CAB3810818.1"/>
    </source>
</evidence>
<evidence type="ECO:0000313" key="3">
    <source>
        <dbReference type="Proteomes" id="UP000494252"/>
    </source>
</evidence>
<organism evidence="2 3">
    <name type="scientific">Paraburkholderia fynbosensis</name>
    <dbReference type="NCBI Taxonomy" id="1200993"/>
    <lineage>
        <taxon>Bacteria</taxon>
        <taxon>Pseudomonadati</taxon>
        <taxon>Pseudomonadota</taxon>
        <taxon>Betaproteobacteria</taxon>
        <taxon>Burkholderiales</taxon>
        <taxon>Burkholderiaceae</taxon>
        <taxon>Paraburkholderia</taxon>
    </lineage>
</organism>
<dbReference type="AlphaFoldDB" id="A0A6J5H5L2"/>
<keyword evidence="3" id="KW-1185">Reference proteome</keyword>
<feature type="compositionally biased region" description="Acidic residues" evidence="1">
    <location>
        <begin position="32"/>
        <end position="48"/>
    </location>
</feature>
<name>A0A6J5H5L2_9BURK</name>
<dbReference type="EMBL" id="CADIKI010000047">
    <property type="protein sequence ID" value="CAB3810818.1"/>
    <property type="molecule type" value="Genomic_DNA"/>
</dbReference>